<dbReference type="OrthoDB" id="422086at2759"/>
<dbReference type="Pfam" id="PF04140">
    <property type="entry name" value="ICMT"/>
    <property type="match status" value="1"/>
</dbReference>
<name>K1WYE3_MARBU</name>
<dbReference type="PANTHER" id="PTHR12714">
    <property type="entry name" value="PROTEIN-S ISOPRENYLCYSTEINE O-METHYLTRANSFERASE"/>
    <property type="match status" value="1"/>
</dbReference>
<feature type="transmembrane region" description="Helical" evidence="10">
    <location>
        <begin position="82"/>
        <end position="103"/>
    </location>
</feature>
<keyword evidence="6 10" id="KW-0949">S-adenosyl-L-methionine</keyword>
<keyword evidence="8 10" id="KW-1133">Transmembrane helix</keyword>
<evidence type="ECO:0000313" key="12">
    <source>
        <dbReference type="Proteomes" id="UP000006753"/>
    </source>
</evidence>
<comment type="catalytic activity">
    <reaction evidence="10">
        <text>[protein]-C-terminal S-[(2E,6E)-farnesyl]-L-cysteine + S-adenosyl-L-methionine = [protein]-C-terminal S-[(2E,6E)-farnesyl]-L-cysteine methyl ester + S-adenosyl-L-homocysteine</text>
        <dbReference type="Rhea" id="RHEA:21672"/>
        <dbReference type="Rhea" id="RHEA-COMP:12125"/>
        <dbReference type="Rhea" id="RHEA-COMP:12126"/>
        <dbReference type="ChEBI" id="CHEBI:57856"/>
        <dbReference type="ChEBI" id="CHEBI:59789"/>
        <dbReference type="ChEBI" id="CHEBI:90510"/>
        <dbReference type="ChEBI" id="CHEBI:90511"/>
        <dbReference type="EC" id="2.1.1.100"/>
    </reaction>
</comment>
<dbReference type="InParanoid" id="K1WYE3"/>
<keyword evidence="9 10" id="KW-0472">Membrane</keyword>
<reference evidence="11 12" key="1">
    <citation type="journal article" date="2012" name="BMC Genomics">
        <title>Sequencing the genome of Marssonina brunnea reveals fungus-poplar co-evolution.</title>
        <authorList>
            <person name="Zhu S."/>
            <person name="Cao Y.-Z."/>
            <person name="Jiang C."/>
            <person name="Tan B.-Y."/>
            <person name="Wang Z."/>
            <person name="Feng S."/>
            <person name="Zhang L."/>
            <person name="Su X.-H."/>
            <person name="Brejova B."/>
            <person name="Vinar T."/>
            <person name="Xu M."/>
            <person name="Wang M.-X."/>
            <person name="Zhang S.-G."/>
            <person name="Huang M.-R."/>
            <person name="Wu R."/>
            <person name="Zhou Y."/>
        </authorList>
    </citation>
    <scope>NUCLEOTIDE SEQUENCE [LARGE SCALE GENOMIC DNA]</scope>
    <source>
        <strain evidence="11 12">MB_m1</strain>
    </source>
</reference>
<dbReference type="GO" id="GO:0032259">
    <property type="term" value="P:methylation"/>
    <property type="evidence" value="ECO:0007669"/>
    <property type="project" value="UniProtKB-KW"/>
</dbReference>
<evidence type="ECO:0000256" key="4">
    <source>
        <dbReference type="ARBA" id="ARBA00022603"/>
    </source>
</evidence>
<evidence type="ECO:0000256" key="10">
    <source>
        <dbReference type="RuleBase" id="RU362022"/>
    </source>
</evidence>
<keyword evidence="5 11" id="KW-0808">Transferase</keyword>
<accession>K1WYE3</accession>
<organism evidence="11 12">
    <name type="scientific">Marssonina brunnea f. sp. multigermtubi (strain MB_m1)</name>
    <name type="common">Marssonina leaf spot fungus</name>
    <dbReference type="NCBI Taxonomy" id="1072389"/>
    <lineage>
        <taxon>Eukaryota</taxon>
        <taxon>Fungi</taxon>
        <taxon>Dikarya</taxon>
        <taxon>Ascomycota</taxon>
        <taxon>Pezizomycotina</taxon>
        <taxon>Leotiomycetes</taxon>
        <taxon>Helotiales</taxon>
        <taxon>Drepanopezizaceae</taxon>
        <taxon>Drepanopeziza</taxon>
    </lineage>
</organism>
<dbReference type="STRING" id="1072389.K1WYE3"/>
<evidence type="ECO:0000256" key="1">
    <source>
        <dbReference type="ARBA" id="ARBA00004141"/>
    </source>
</evidence>
<evidence type="ECO:0000313" key="11">
    <source>
        <dbReference type="EMBL" id="EKD17602.1"/>
    </source>
</evidence>
<evidence type="ECO:0000256" key="3">
    <source>
        <dbReference type="ARBA" id="ARBA00012151"/>
    </source>
</evidence>
<dbReference type="InterPro" id="IPR007269">
    <property type="entry name" value="ICMT_MeTrfase"/>
</dbReference>
<dbReference type="GO" id="GO:0004671">
    <property type="term" value="F:protein C-terminal S-isoprenylcysteine carboxyl O-methyltransferase activity"/>
    <property type="evidence" value="ECO:0007669"/>
    <property type="project" value="UniProtKB-EC"/>
</dbReference>
<dbReference type="KEGG" id="mbe:MBM_04463"/>
<feature type="transmembrane region" description="Helical" evidence="10">
    <location>
        <begin position="237"/>
        <end position="262"/>
    </location>
</feature>
<feature type="transmembrane region" description="Helical" evidence="10">
    <location>
        <begin position="175"/>
        <end position="198"/>
    </location>
</feature>
<dbReference type="FunCoup" id="K1WYE3">
    <property type="interactions" value="465"/>
</dbReference>
<protein>
    <recommendedName>
        <fullName evidence="3 10">Protein-S-isoprenylcysteine O-methyltransferase</fullName>
        <ecNumber evidence="3 10">2.1.1.100</ecNumber>
    </recommendedName>
</protein>
<dbReference type="EMBL" id="JH921436">
    <property type="protein sequence ID" value="EKD17602.1"/>
    <property type="molecule type" value="Genomic_DNA"/>
</dbReference>
<dbReference type="GO" id="GO:0005789">
    <property type="term" value="C:endoplasmic reticulum membrane"/>
    <property type="evidence" value="ECO:0007669"/>
    <property type="project" value="UniProtKB-SubCell"/>
</dbReference>
<dbReference type="Proteomes" id="UP000006753">
    <property type="component" value="Unassembled WGS sequence"/>
</dbReference>
<dbReference type="AlphaFoldDB" id="K1WYE3"/>
<keyword evidence="10" id="KW-0256">Endoplasmic reticulum</keyword>
<evidence type="ECO:0000256" key="8">
    <source>
        <dbReference type="ARBA" id="ARBA00022989"/>
    </source>
</evidence>
<dbReference type="HOGENOM" id="CLU_065200_0_0_1"/>
<gene>
    <name evidence="11" type="ORF">MBM_04463</name>
</gene>
<sequence>MAASSSSTKNGSASASTSGIFNEAHSLISRGGLGSASLNAPHLPRPSPAIQPQELNAALDNYEAQFLPHGPKSLSGIALRSFLLGLALSSTLLLTTSLLFSIGTPLWRAPFFLAALSVFHFLEFYTTSYANTSAAKISSFLFSSNGSAYTVAHTASLLETLLAHTFLPGPLLPRWAHYGALCAGLACLLVGQAVRAIAMLHAGPNFSHVVRHTKSTSHELVTTGIYAYLRHPSYFGFFWWGIGTQLVCGNTVCLVAYTVVLWKFFSSRISGEEELLVGFFGAEYVGYKARTRVGIPFIK</sequence>
<evidence type="ECO:0000256" key="7">
    <source>
        <dbReference type="ARBA" id="ARBA00022692"/>
    </source>
</evidence>
<proteinExistence type="inferred from homology"/>
<evidence type="ECO:0000256" key="5">
    <source>
        <dbReference type="ARBA" id="ARBA00022679"/>
    </source>
</evidence>
<keyword evidence="4 10" id="KW-0489">Methyltransferase</keyword>
<dbReference type="PANTHER" id="PTHR12714:SF9">
    <property type="entry name" value="PROTEIN-S-ISOPRENYLCYSTEINE O-METHYLTRANSFERASE"/>
    <property type="match status" value="1"/>
</dbReference>
<evidence type="ECO:0000256" key="9">
    <source>
        <dbReference type="ARBA" id="ARBA00023136"/>
    </source>
</evidence>
<dbReference type="eggNOG" id="KOG2628">
    <property type="taxonomic scope" value="Eukaryota"/>
</dbReference>
<dbReference type="GeneID" id="18760398"/>
<evidence type="ECO:0000256" key="6">
    <source>
        <dbReference type="ARBA" id="ARBA00022691"/>
    </source>
</evidence>
<feature type="transmembrane region" description="Helical" evidence="10">
    <location>
        <begin position="109"/>
        <end position="126"/>
    </location>
</feature>
<evidence type="ECO:0000256" key="2">
    <source>
        <dbReference type="ARBA" id="ARBA00009140"/>
    </source>
</evidence>
<dbReference type="OMA" id="IKREEAY"/>
<dbReference type="Gene3D" id="1.20.120.1630">
    <property type="match status" value="1"/>
</dbReference>
<keyword evidence="7 10" id="KW-0812">Transmembrane</keyword>
<comment type="similarity">
    <text evidence="2 10">Belongs to the class VI-like SAM-binding methyltransferase superfamily. Isoprenylcysteine carboxyl methyltransferase family.</text>
</comment>
<dbReference type="EC" id="2.1.1.100" evidence="3 10"/>
<comment type="subcellular location">
    <subcellularLocation>
        <location evidence="10">Endoplasmic reticulum membrane</location>
        <topology evidence="10">Multi-pass membrane protein</topology>
    </subcellularLocation>
    <subcellularLocation>
        <location evidence="1">Membrane</location>
        <topology evidence="1">Multi-pass membrane protein</topology>
    </subcellularLocation>
</comment>
<keyword evidence="12" id="KW-1185">Reference proteome</keyword>
<dbReference type="PROSITE" id="PS51564">
    <property type="entry name" value="SAM_ICMT"/>
    <property type="match status" value="1"/>
</dbReference>
<dbReference type="InterPro" id="IPR025770">
    <property type="entry name" value="PPMT_MeTrfase"/>
</dbReference>